<organism evidence="1 2">
    <name type="scientific">Salix viminalis</name>
    <name type="common">Common osier</name>
    <name type="synonym">Basket willow</name>
    <dbReference type="NCBI Taxonomy" id="40686"/>
    <lineage>
        <taxon>Eukaryota</taxon>
        <taxon>Viridiplantae</taxon>
        <taxon>Streptophyta</taxon>
        <taxon>Embryophyta</taxon>
        <taxon>Tracheophyta</taxon>
        <taxon>Spermatophyta</taxon>
        <taxon>Magnoliopsida</taxon>
        <taxon>eudicotyledons</taxon>
        <taxon>Gunneridae</taxon>
        <taxon>Pentapetalae</taxon>
        <taxon>rosids</taxon>
        <taxon>fabids</taxon>
        <taxon>Malpighiales</taxon>
        <taxon>Salicaceae</taxon>
        <taxon>Saliceae</taxon>
        <taxon>Salix</taxon>
    </lineage>
</organism>
<sequence length="129" mass="14398">MAAKTACGEIFQKPQLLEKHQAIKHAVTQLLDGDSGRNIVDIIFKTGWSCKEKSPEIRRILKIHTSPKILSRFEEYREFVKAKAARNSPIKRRDESVCGIIKSGFSPKMDGISTLSTSLRAHMAFPGGD</sequence>
<dbReference type="PANTHER" id="PTHR31681:SF4">
    <property type="entry name" value="C2H2-LIKE ZINC FINGER PROTEIN"/>
    <property type="match status" value="1"/>
</dbReference>
<keyword evidence="2" id="KW-1185">Reference proteome</keyword>
<dbReference type="Proteomes" id="UP001151529">
    <property type="component" value="Chromosome 16"/>
</dbReference>
<name>A0A9Q0VL71_SALVM</name>
<dbReference type="EMBL" id="JAPFFL010000001">
    <property type="protein sequence ID" value="KAJ6750724.1"/>
    <property type="molecule type" value="Genomic_DNA"/>
</dbReference>
<dbReference type="AlphaFoldDB" id="A0A9Q0VL71"/>
<protein>
    <recommendedName>
        <fullName evidence="3">C2H2-type domain-containing protein</fullName>
    </recommendedName>
</protein>
<evidence type="ECO:0000313" key="1">
    <source>
        <dbReference type="EMBL" id="KAJ6750724.1"/>
    </source>
</evidence>
<reference evidence="1" key="1">
    <citation type="submission" date="2022-11" db="EMBL/GenBank/DDBJ databases">
        <authorList>
            <person name="Hyden B.L."/>
            <person name="Feng K."/>
            <person name="Yates T."/>
            <person name="Jawdy S."/>
            <person name="Smart L.B."/>
            <person name="Muchero W."/>
        </authorList>
    </citation>
    <scope>NUCLEOTIDE SEQUENCE</scope>
    <source>
        <tissue evidence="1">Shoot tip</tissue>
    </source>
</reference>
<accession>A0A9Q0VL71</accession>
<proteinExistence type="predicted"/>
<reference evidence="1" key="2">
    <citation type="journal article" date="2023" name="Int. J. Mol. Sci.">
        <title>De Novo Assembly and Annotation of 11 Diverse Shrub Willow (Salix) Genomes Reveals Novel Gene Organization in Sex-Linked Regions.</title>
        <authorList>
            <person name="Hyden B."/>
            <person name="Feng K."/>
            <person name="Yates T.B."/>
            <person name="Jawdy S."/>
            <person name="Cereghino C."/>
            <person name="Smart L.B."/>
            <person name="Muchero W."/>
        </authorList>
    </citation>
    <scope>NUCLEOTIDE SEQUENCE [LARGE SCALE GENOMIC DNA]</scope>
    <source>
        <tissue evidence="1">Shoot tip</tissue>
    </source>
</reference>
<dbReference type="OrthoDB" id="9514740at2759"/>
<comment type="caution">
    <text evidence="1">The sequence shown here is derived from an EMBL/GenBank/DDBJ whole genome shotgun (WGS) entry which is preliminary data.</text>
</comment>
<dbReference type="PANTHER" id="PTHR31681">
    <property type="entry name" value="C2H2-LIKE ZINC FINGER PROTEIN"/>
    <property type="match status" value="1"/>
</dbReference>
<evidence type="ECO:0008006" key="3">
    <source>
        <dbReference type="Google" id="ProtNLM"/>
    </source>
</evidence>
<gene>
    <name evidence="1" type="ORF">OIU85_001280</name>
</gene>
<evidence type="ECO:0000313" key="2">
    <source>
        <dbReference type="Proteomes" id="UP001151529"/>
    </source>
</evidence>